<protein>
    <submittedName>
        <fullName evidence="2">Uncharacterized protein</fullName>
    </submittedName>
</protein>
<feature type="compositionally biased region" description="Gly residues" evidence="1">
    <location>
        <begin position="222"/>
        <end position="231"/>
    </location>
</feature>
<dbReference type="OrthoDB" id="5399006at2759"/>
<dbReference type="PANTHER" id="PTHR43431:SF7">
    <property type="entry name" value="OXIDOREDUCTASE, SHORT CHAIN DEHYDROGENASE_REDUCTASE FAMILY (AFU_ORTHOLOGUE AFUA_5G14000)"/>
    <property type="match status" value="1"/>
</dbReference>
<feature type="region of interest" description="Disordered" evidence="1">
    <location>
        <begin position="213"/>
        <end position="269"/>
    </location>
</feature>
<dbReference type="Pfam" id="PF00106">
    <property type="entry name" value="adh_short"/>
    <property type="match status" value="1"/>
</dbReference>
<dbReference type="AlphaFoldDB" id="A0A284S4J6"/>
<accession>A0A284S4J6</accession>
<dbReference type="InterPro" id="IPR036291">
    <property type="entry name" value="NAD(P)-bd_dom_sf"/>
</dbReference>
<evidence type="ECO:0000313" key="2">
    <source>
        <dbReference type="EMBL" id="SJL15931.1"/>
    </source>
</evidence>
<sequence>MANKPVAVIAGLGSGSGTGVAVALHHCPHRSQCRLSQDSDEINAAGGTAAPFPISSCSTMDINAAYARIRAHYQGQPIRVALYNTTHDVWKPFLDIISEDVQGVTQMNLEGAFAFSKNVIQAFQANQVDKKGKQGSLIFTGATASSLAKEFGKQNIHVSHAIIDGGILTNSSHEHCNDREWEQNEDVRLSPDGIAEEITPTFVLGRVAAGQARPDDSLRSGGHSGDQGGFYSGDSTKEEYRVSSRDQNVDEESVAGSSGEQSQLGTDLV</sequence>
<evidence type="ECO:0000313" key="3">
    <source>
        <dbReference type="Proteomes" id="UP000219338"/>
    </source>
</evidence>
<dbReference type="InterPro" id="IPR002347">
    <property type="entry name" value="SDR_fam"/>
</dbReference>
<gene>
    <name evidence="2" type="ORF">ARMOST_19439</name>
</gene>
<dbReference type="SUPFAM" id="SSF51735">
    <property type="entry name" value="NAD(P)-binding Rossmann-fold domains"/>
    <property type="match status" value="1"/>
</dbReference>
<dbReference type="PANTHER" id="PTHR43431">
    <property type="entry name" value="OXIDOREDUCTASE, SHORT CHAIN DEHYDROGENASE/REDUCTASE FAMILY (AFU_ORTHOLOGUE AFUA_5G14000)"/>
    <property type="match status" value="1"/>
</dbReference>
<evidence type="ECO:0000256" key="1">
    <source>
        <dbReference type="SAM" id="MobiDB-lite"/>
    </source>
</evidence>
<proteinExistence type="predicted"/>
<dbReference type="Proteomes" id="UP000219338">
    <property type="component" value="Unassembled WGS sequence"/>
</dbReference>
<keyword evidence="3" id="KW-1185">Reference proteome</keyword>
<reference evidence="3" key="1">
    <citation type="journal article" date="2017" name="Nat. Ecol. Evol.">
        <title>Genome expansion and lineage-specific genetic innovations in the forest pathogenic fungi Armillaria.</title>
        <authorList>
            <person name="Sipos G."/>
            <person name="Prasanna A.N."/>
            <person name="Walter M.C."/>
            <person name="O'Connor E."/>
            <person name="Balint B."/>
            <person name="Krizsan K."/>
            <person name="Kiss B."/>
            <person name="Hess J."/>
            <person name="Varga T."/>
            <person name="Slot J."/>
            <person name="Riley R."/>
            <person name="Boka B."/>
            <person name="Rigling D."/>
            <person name="Barry K."/>
            <person name="Lee J."/>
            <person name="Mihaltcheva S."/>
            <person name="LaButti K."/>
            <person name="Lipzen A."/>
            <person name="Waldron R."/>
            <person name="Moloney N.M."/>
            <person name="Sperisen C."/>
            <person name="Kredics L."/>
            <person name="Vagvoelgyi C."/>
            <person name="Patrignani A."/>
            <person name="Fitzpatrick D."/>
            <person name="Nagy I."/>
            <person name="Doyle S."/>
            <person name="Anderson J.B."/>
            <person name="Grigoriev I.V."/>
            <person name="Gueldener U."/>
            <person name="Muensterkoetter M."/>
            <person name="Nagy L.G."/>
        </authorList>
    </citation>
    <scope>NUCLEOTIDE SEQUENCE [LARGE SCALE GENOMIC DNA]</scope>
    <source>
        <strain evidence="3">C18/9</strain>
    </source>
</reference>
<feature type="compositionally biased region" description="Basic and acidic residues" evidence="1">
    <location>
        <begin position="235"/>
        <end position="248"/>
    </location>
</feature>
<dbReference type="EMBL" id="FUEG01000031">
    <property type="protein sequence ID" value="SJL15931.1"/>
    <property type="molecule type" value="Genomic_DNA"/>
</dbReference>
<organism evidence="2 3">
    <name type="scientific">Armillaria ostoyae</name>
    <name type="common">Armillaria root rot fungus</name>
    <dbReference type="NCBI Taxonomy" id="47428"/>
    <lineage>
        <taxon>Eukaryota</taxon>
        <taxon>Fungi</taxon>
        <taxon>Dikarya</taxon>
        <taxon>Basidiomycota</taxon>
        <taxon>Agaricomycotina</taxon>
        <taxon>Agaricomycetes</taxon>
        <taxon>Agaricomycetidae</taxon>
        <taxon>Agaricales</taxon>
        <taxon>Marasmiineae</taxon>
        <taxon>Physalacriaceae</taxon>
        <taxon>Armillaria</taxon>
    </lineage>
</organism>
<dbReference type="STRING" id="47428.A0A284S4J6"/>
<dbReference type="Gene3D" id="3.40.50.720">
    <property type="entry name" value="NAD(P)-binding Rossmann-like Domain"/>
    <property type="match status" value="1"/>
</dbReference>
<name>A0A284S4J6_ARMOS</name>
<feature type="compositionally biased region" description="Polar residues" evidence="1">
    <location>
        <begin position="255"/>
        <end position="269"/>
    </location>
</feature>